<dbReference type="InterPro" id="IPR036397">
    <property type="entry name" value="RNaseH_sf"/>
</dbReference>
<organism evidence="2 3">
    <name type="scientific">Paspalum vaginatum</name>
    <name type="common">seashore paspalum</name>
    <dbReference type="NCBI Taxonomy" id="158149"/>
    <lineage>
        <taxon>Eukaryota</taxon>
        <taxon>Viridiplantae</taxon>
        <taxon>Streptophyta</taxon>
        <taxon>Embryophyta</taxon>
        <taxon>Tracheophyta</taxon>
        <taxon>Spermatophyta</taxon>
        <taxon>Magnoliopsida</taxon>
        <taxon>Liliopsida</taxon>
        <taxon>Poales</taxon>
        <taxon>Poaceae</taxon>
        <taxon>PACMAD clade</taxon>
        <taxon>Panicoideae</taxon>
        <taxon>Andropogonodae</taxon>
        <taxon>Paspaleae</taxon>
        <taxon>Paspalinae</taxon>
        <taxon>Paspalum</taxon>
    </lineage>
</organism>
<name>A0A9W7XEZ0_9POAL</name>
<dbReference type="PANTHER" id="PTHR46148">
    <property type="entry name" value="CHROMO DOMAIN-CONTAINING PROTEIN"/>
    <property type="match status" value="1"/>
</dbReference>
<dbReference type="PANTHER" id="PTHR46148:SF52">
    <property type="entry name" value="OS04G0603800 PROTEIN"/>
    <property type="match status" value="1"/>
</dbReference>
<dbReference type="Gene3D" id="3.30.420.10">
    <property type="entry name" value="Ribonuclease H-like superfamily/Ribonuclease H"/>
    <property type="match status" value="1"/>
</dbReference>
<dbReference type="Gene3D" id="2.40.50.40">
    <property type="match status" value="1"/>
</dbReference>
<evidence type="ECO:0000313" key="3">
    <source>
        <dbReference type="Proteomes" id="UP001164776"/>
    </source>
</evidence>
<dbReference type="InterPro" id="IPR016197">
    <property type="entry name" value="Chromo-like_dom_sf"/>
</dbReference>
<reference evidence="2 3" key="1">
    <citation type="submission" date="2022-10" db="EMBL/GenBank/DDBJ databases">
        <title>WGS assembly of Paspalum vaginatum 540-79.</title>
        <authorList>
            <person name="Sun G."/>
            <person name="Wase N."/>
            <person name="Shu S."/>
            <person name="Jenkins J."/>
            <person name="Zhou B."/>
            <person name="Torres-Rodriguez J."/>
            <person name="Chen C."/>
            <person name="Sandor L."/>
            <person name="Plott C."/>
            <person name="Yoshinga Y."/>
            <person name="Daum C."/>
            <person name="Qi P."/>
            <person name="Barry K."/>
            <person name="Lipzen A."/>
            <person name="Berry L."/>
            <person name="Pedersen C."/>
            <person name="Gottilla T."/>
            <person name="Foltz A."/>
            <person name="Yu H."/>
            <person name="O'Malley R."/>
            <person name="Zhang C."/>
            <person name="Devos K."/>
            <person name="Sigmon B."/>
            <person name="Yu B."/>
            <person name="Obata T."/>
            <person name="Schmutz J."/>
            <person name="Schnable J."/>
        </authorList>
    </citation>
    <scope>NUCLEOTIDE SEQUENCE [LARGE SCALE GENOMIC DNA]</scope>
    <source>
        <strain evidence="3">cv. 540-79</strain>
    </source>
</reference>
<evidence type="ECO:0000313" key="2">
    <source>
        <dbReference type="EMBL" id="KAJ1257432.1"/>
    </source>
</evidence>
<dbReference type="Pfam" id="PF24626">
    <property type="entry name" value="SH3_Tf2-1"/>
    <property type="match status" value="1"/>
</dbReference>
<dbReference type="AlphaFoldDB" id="A0A9W7XEZ0"/>
<dbReference type="Proteomes" id="UP001164776">
    <property type="component" value="Unassembled WGS sequence"/>
</dbReference>
<dbReference type="OrthoDB" id="669841at2759"/>
<keyword evidence="3" id="KW-1185">Reference proteome</keyword>
<feature type="domain" description="Tf2-1-like SH3-like" evidence="1">
    <location>
        <begin position="94"/>
        <end position="159"/>
    </location>
</feature>
<comment type="caution">
    <text evidence="2">The sequence shown here is derived from an EMBL/GenBank/DDBJ whole genome shotgun (WGS) entry which is preliminary data.</text>
</comment>
<dbReference type="GO" id="GO:0003676">
    <property type="term" value="F:nucleic acid binding"/>
    <property type="evidence" value="ECO:0007669"/>
    <property type="project" value="InterPro"/>
</dbReference>
<gene>
    <name evidence="2" type="ORF">BS78_K041900</name>
</gene>
<protein>
    <recommendedName>
        <fullName evidence="1">Tf2-1-like SH3-like domain-containing protein</fullName>
    </recommendedName>
</protein>
<evidence type="ECO:0000259" key="1">
    <source>
        <dbReference type="Pfam" id="PF24626"/>
    </source>
</evidence>
<proteinExistence type="predicted"/>
<dbReference type="EMBL" id="MU629416">
    <property type="protein sequence ID" value="KAJ1257432.1"/>
    <property type="molecule type" value="Genomic_DNA"/>
</dbReference>
<accession>A0A9W7XEZ0</accession>
<dbReference type="SUPFAM" id="SSF54160">
    <property type="entry name" value="Chromo domain-like"/>
    <property type="match status" value="1"/>
</dbReference>
<dbReference type="InterPro" id="IPR056924">
    <property type="entry name" value="SH3_Tf2-1"/>
</dbReference>
<sequence>MYLRCITGDRPRAWVDRLPWAKYCYNSSFHSTLRATPFQVVYGREPPPLAATVDDLLQERDHFLQEVRDRLLQAQHYAKQQYDSKHRPLEFQVGDWVWLRLLHRQAGSLVHRPNLKLGPRYARPFRVTERPGAVPYRLRPLDGARIHDVFHVGVLKPFHGEPLEGPPPLPPMEHGHLLPVSAKILKASLRRDVWHVLVHWTGDDEANATWEPLEQFQASYPDVQLADDLFLQAGRDVMTGIHYRRRKNNSG</sequence>